<evidence type="ECO:0000313" key="7">
    <source>
        <dbReference type="EMBL" id="OWY98052.1"/>
    </source>
</evidence>
<dbReference type="Pfam" id="PF02892">
    <property type="entry name" value="zf-BED"/>
    <property type="match status" value="1"/>
</dbReference>
<evidence type="ECO:0000313" key="8">
    <source>
        <dbReference type="Proteomes" id="UP000198211"/>
    </source>
</evidence>
<proteinExistence type="predicted"/>
<dbReference type="Proteomes" id="UP000198211">
    <property type="component" value="Unassembled WGS sequence"/>
</dbReference>
<keyword evidence="2 4" id="KW-0863">Zinc-finger</keyword>
<reference evidence="8" key="1">
    <citation type="submission" date="2017-03" db="EMBL/GenBank/DDBJ databases">
        <title>Phytopthora megakarya and P. palmivora, two closely related causual agents of cacao black pod achieved similar genome size and gene model numbers by different mechanisms.</title>
        <authorList>
            <person name="Ali S."/>
            <person name="Shao J."/>
            <person name="Larry D.J."/>
            <person name="Kronmiller B."/>
            <person name="Shen D."/>
            <person name="Strem M.D."/>
            <person name="Melnick R.L."/>
            <person name="Guiltinan M.J."/>
            <person name="Tyler B.M."/>
            <person name="Meinhardt L.W."/>
            <person name="Bailey B.A."/>
        </authorList>
    </citation>
    <scope>NUCLEOTIDE SEQUENCE [LARGE SCALE GENOMIC DNA]</scope>
    <source>
        <strain evidence="8">zdho120</strain>
    </source>
</reference>
<keyword evidence="1" id="KW-0479">Metal-binding</keyword>
<evidence type="ECO:0000256" key="5">
    <source>
        <dbReference type="SAM" id="MobiDB-lite"/>
    </source>
</evidence>
<evidence type="ECO:0000256" key="1">
    <source>
        <dbReference type="ARBA" id="ARBA00022723"/>
    </source>
</evidence>
<dbReference type="GO" id="GO:0003677">
    <property type="term" value="F:DNA binding"/>
    <property type="evidence" value="ECO:0007669"/>
    <property type="project" value="InterPro"/>
</dbReference>
<dbReference type="EMBL" id="NBNE01009799">
    <property type="protein sequence ID" value="OWY98052.1"/>
    <property type="molecule type" value="Genomic_DNA"/>
</dbReference>
<dbReference type="OrthoDB" id="111754at2759"/>
<organism evidence="7 8">
    <name type="scientific">Phytophthora megakarya</name>
    <dbReference type="NCBI Taxonomy" id="4795"/>
    <lineage>
        <taxon>Eukaryota</taxon>
        <taxon>Sar</taxon>
        <taxon>Stramenopiles</taxon>
        <taxon>Oomycota</taxon>
        <taxon>Peronosporomycetes</taxon>
        <taxon>Peronosporales</taxon>
        <taxon>Peronosporaceae</taxon>
        <taxon>Phytophthora</taxon>
    </lineage>
</organism>
<accession>A0A225UYK3</accession>
<gene>
    <name evidence="7" type="ORF">PHMEG_00031282</name>
</gene>
<evidence type="ECO:0000256" key="3">
    <source>
        <dbReference type="ARBA" id="ARBA00022833"/>
    </source>
</evidence>
<evidence type="ECO:0000256" key="4">
    <source>
        <dbReference type="PROSITE-ProRule" id="PRU00027"/>
    </source>
</evidence>
<dbReference type="InterPro" id="IPR003656">
    <property type="entry name" value="Znf_BED"/>
</dbReference>
<name>A0A225UYK3_9STRA</name>
<protein>
    <recommendedName>
        <fullName evidence="6">BED-type domain-containing protein</fullName>
    </recommendedName>
</protein>
<sequence>MSDHRTTVARRRNRRDVVWEHFEEVEARSKATNQPKARCNYCHIQISGRPKVSMIPHLQKCSQAPSSIKLQWQQPPKPPTPEPSTPTTSVPPTPTTMLSTPELQAPQPRAQDRQVPEFQASEPHISPTQTQLVCLELLRLKAKLAVHLAEEAESMVKVATYQAKATEAEFIAEKLAARIKLQGIGIPEDEIERNLPSL</sequence>
<dbReference type="GO" id="GO:0008270">
    <property type="term" value="F:zinc ion binding"/>
    <property type="evidence" value="ECO:0007669"/>
    <property type="project" value="UniProtKB-KW"/>
</dbReference>
<comment type="caution">
    <text evidence="7">The sequence shown here is derived from an EMBL/GenBank/DDBJ whole genome shotgun (WGS) entry which is preliminary data.</text>
</comment>
<evidence type="ECO:0000259" key="6">
    <source>
        <dbReference type="PROSITE" id="PS50808"/>
    </source>
</evidence>
<keyword evidence="3" id="KW-0862">Zinc</keyword>
<dbReference type="SMART" id="SM00614">
    <property type="entry name" value="ZnF_BED"/>
    <property type="match status" value="1"/>
</dbReference>
<feature type="compositionally biased region" description="Pro residues" evidence="5">
    <location>
        <begin position="75"/>
        <end position="94"/>
    </location>
</feature>
<dbReference type="AlphaFoldDB" id="A0A225UYK3"/>
<dbReference type="PROSITE" id="PS50808">
    <property type="entry name" value="ZF_BED"/>
    <property type="match status" value="1"/>
</dbReference>
<keyword evidence="8" id="KW-1185">Reference proteome</keyword>
<evidence type="ECO:0000256" key="2">
    <source>
        <dbReference type="ARBA" id="ARBA00022771"/>
    </source>
</evidence>
<feature type="region of interest" description="Disordered" evidence="5">
    <location>
        <begin position="69"/>
        <end position="109"/>
    </location>
</feature>
<feature type="domain" description="BED-type" evidence="6">
    <location>
        <begin position="13"/>
        <end position="68"/>
    </location>
</feature>